<dbReference type="InterPro" id="IPR005748">
    <property type="entry name" value="DNA_mismatch_repair_MutS"/>
</dbReference>
<keyword evidence="13" id="KW-1185">Reference proteome</keyword>
<dbReference type="SUPFAM" id="SSF52540">
    <property type="entry name" value="P-loop containing nucleoside triphosphate hydrolases"/>
    <property type="match status" value="1"/>
</dbReference>
<dbReference type="FunFam" id="3.40.50.300:FF:000870">
    <property type="entry name" value="MutS protein homolog 4"/>
    <property type="match status" value="1"/>
</dbReference>
<evidence type="ECO:0000256" key="3">
    <source>
        <dbReference type="ARBA" id="ARBA00022741"/>
    </source>
</evidence>
<dbReference type="PIRSF" id="PIRSF037677">
    <property type="entry name" value="DNA_mis_repair_Msh6"/>
    <property type="match status" value="1"/>
</dbReference>
<dbReference type="PROSITE" id="PS00486">
    <property type="entry name" value="DNA_MISMATCH_REPAIR_2"/>
    <property type="match status" value="1"/>
</dbReference>
<dbReference type="GO" id="GO:0005524">
    <property type="term" value="F:ATP binding"/>
    <property type="evidence" value="ECO:0007669"/>
    <property type="project" value="UniProtKB-UniRule"/>
</dbReference>
<dbReference type="Pfam" id="PF05192">
    <property type="entry name" value="MutS_III"/>
    <property type="match status" value="1"/>
</dbReference>
<comment type="similarity">
    <text evidence="1 9 10">Belongs to the DNA mismatch repair MutS family.</text>
</comment>
<dbReference type="InterPro" id="IPR000432">
    <property type="entry name" value="DNA_mismatch_repair_MutS_C"/>
</dbReference>
<dbReference type="InterPro" id="IPR007861">
    <property type="entry name" value="DNA_mismatch_repair_MutS_clamp"/>
</dbReference>
<evidence type="ECO:0000256" key="4">
    <source>
        <dbReference type="ARBA" id="ARBA00022763"/>
    </source>
</evidence>
<protein>
    <recommendedName>
        <fullName evidence="2 9">DNA mismatch repair protein MutS</fullName>
    </recommendedName>
</protein>
<dbReference type="Pfam" id="PF05190">
    <property type="entry name" value="MutS_IV"/>
    <property type="match status" value="1"/>
</dbReference>
<evidence type="ECO:0000313" key="12">
    <source>
        <dbReference type="EMBL" id="SIS40376.1"/>
    </source>
</evidence>
<dbReference type="Gene3D" id="3.30.420.110">
    <property type="entry name" value="MutS, connector domain"/>
    <property type="match status" value="1"/>
</dbReference>
<dbReference type="Gene3D" id="1.10.1420.10">
    <property type="match status" value="2"/>
</dbReference>
<keyword evidence="3 9" id="KW-0547">Nucleotide-binding</keyword>
<accession>A0A1N7ITN5</accession>
<dbReference type="GO" id="GO:0003684">
    <property type="term" value="F:damaged DNA binding"/>
    <property type="evidence" value="ECO:0007669"/>
    <property type="project" value="UniProtKB-UniRule"/>
</dbReference>
<sequence>MKFMQFTNHPYYTKFGGSVQVAKYTPMIQQYLSIKADHPDAFLFFRLGDFYEMFFEDARKAAEELEITLTSRDGGGERIPMCGVPFHSVDVYISRLIGKGYKVAICEQVEDPATAKGVVRREVVRVITPGTVMEEKMLTERENNFLAALTRQREHYALAAADLSTGEFYVTDVAGDGARVIDELAAYQPKEVLLAPCLGKETSLLEELRLRLGAVITVTGEDELQSPEERSRMLGEHFPEDREQLTTPIQEEVACLLLSYLQRTQKRGLSHMNRIRRYDAEQFMVLDVSARQTLELTRSLREGRKEGTLYGLLDRTATAMGSRLLKKWLDKPLLDLNEIRRRQEEIQALTDHLILLEEIREQLKGVYDLERLCARIAYGSANGRDLISLRRSLEKIPDLKRCLSETNASALVSVAEGLDPLREVVELTAKSIADEAPVSVREGNLIKDGYDEELDRLREVQRDGRGWITRLEQREREATGIRSLKVGFNKVFGYYIEVTKANLRHLPEGRYQRKQTLANAERFVTPELKERERLILEAEEKSVELEYQLFTRVRERVAEEIPRIQMLADRVARLDALHSLAAVSGKYGYVRPDVNREGRIRITGGRHPVVEAATREGEFVPNDTRMDQEEHQLLLITGPNMAGKSTYMRQVALITLMAQIGCFVPAQRAEIGIVDRIFTRIGAADDLVGGRSTFMVEMDETRLALAQATSRSLILLDEVGRGTSTYDGMALAHAIVEYIHDHVGAKTLFSTHYHELTHLEADLPRVVNLHARCVEKEGEVVFLHRMEPGGADRSYGIHVAQLAGMPAEVIRRARSLLETLEGRLETAGTRQPDLFSFVESTAQPAGSPEEEEALKALKEWDLLNRTPMETIQFIFDLQRKLKSKGAGVDG</sequence>
<evidence type="ECO:0000256" key="1">
    <source>
        <dbReference type="ARBA" id="ARBA00006271"/>
    </source>
</evidence>
<name>A0A1N7ITN5_9BACL</name>
<dbReference type="Gene3D" id="3.40.50.300">
    <property type="entry name" value="P-loop containing nucleotide triphosphate hydrolases"/>
    <property type="match status" value="1"/>
</dbReference>
<dbReference type="GO" id="GO:0140664">
    <property type="term" value="F:ATP-dependent DNA damage sensor activity"/>
    <property type="evidence" value="ECO:0007669"/>
    <property type="project" value="InterPro"/>
</dbReference>
<evidence type="ECO:0000256" key="9">
    <source>
        <dbReference type="HAMAP-Rule" id="MF_00096"/>
    </source>
</evidence>
<dbReference type="NCBIfam" id="NF003810">
    <property type="entry name" value="PRK05399.1"/>
    <property type="match status" value="1"/>
</dbReference>
<dbReference type="Proteomes" id="UP000186795">
    <property type="component" value="Unassembled WGS sequence"/>
</dbReference>
<organism evidence="12 13">
    <name type="scientific">Kroppenstedtia eburnea</name>
    <dbReference type="NCBI Taxonomy" id="714067"/>
    <lineage>
        <taxon>Bacteria</taxon>
        <taxon>Bacillati</taxon>
        <taxon>Bacillota</taxon>
        <taxon>Bacilli</taxon>
        <taxon>Bacillales</taxon>
        <taxon>Thermoactinomycetaceae</taxon>
        <taxon>Kroppenstedtia</taxon>
    </lineage>
</organism>
<dbReference type="SMART" id="SM00534">
    <property type="entry name" value="MUTSac"/>
    <property type="match status" value="1"/>
</dbReference>
<dbReference type="InterPro" id="IPR007860">
    <property type="entry name" value="DNA_mmatch_repair_MutS_con_dom"/>
</dbReference>
<dbReference type="SUPFAM" id="SSF55271">
    <property type="entry name" value="DNA repair protein MutS, domain I"/>
    <property type="match status" value="1"/>
</dbReference>
<dbReference type="CDD" id="cd03284">
    <property type="entry name" value="ABC_MutS1"/>
    <property type="match status" value="1"/>
</dbReference>
<dbReference type="NCBIfam" id="TIGR01070">
    <property type="entry name" value="mutS1"/>
    <property type="match status" value="1"/>
</dbReference>
<feature type="binding site" evidence="9">
    <location>
        <begin position="638"/>
        <end position="645"/>
    </location>
    <ligand>
        <name>ATP</name>
        <dbReference type="ChEBI" id="CHEBI:30616"/>
    </ligand>
</feature>
<dbReference type="InterPro" id="IPR036678">
    <property type="entry name" value="MutS_con_dom_sf"/>
</dbReference>
<dbReference type="PANTHER" id="PTHR11361">
    <property type="entry name" value="DNA MISMATCH REPAIR PROTEIN MUTS FAMILY MEMBER"/>
    <property type="match status" value="1"/>
</dbReference>
<dbReference type="EMBL" id="FTOD01000001">
    <property type="protein sequence ID" value="SIS40376.1"/>
    <property type="molecule type" value="Genomic_DNA"/>
</dbReference>
<evidence type="ECO:0000256" key="8">
    <source>
        <dbReference type="ARBA" id="ARBA00024647"/>
    </source>
</evidence>
<evidence type="ECO:0000313" key="13">
    <source>
        <dbReference type="Proteomes" id="UP000186795"/>
    </source>
</evidence>
<evidence type="ECO:0000256" key="10">
    <source>
        <dbReference type="RuleBase" id="RU003756"/>
    </source>
</evidence>
<dbReference type="InterPro" id="IPR007696">
    <property type="entry name" value="DNA_mismatch_repair_MutS_core"/>
</dbReference>
<dbReference type="SUPFAM" id="SSF48334">
    <property type="entry name" value="DNA repair protein MutS, domain III"/>
    <property type="match status" value="1"/>
</dbReference>
<keyword evidence="5 9" id="KW-0067">ATP-binding</keyword>
<dbReference type="FunFam" id="3.40.1170.10:FF:000001">
    <property type="entry name" value="DNA mismatch repair protein MutS"/>
    <property type="match status" value="1"/>
</dbReference>
<dbReference type="GO" id="GO:0030983">
    <property type="term" value="F:mismatched DNA binding"/>
    <property type="evidence" value="ECO:0007669"/>
    <property type="project" value="InterPro"/>
</dbReference>
<dbReference type="FunFam" id="1.10.1420.10:FF:000007">
    <property type="entry name" value="DNA mismatch repair protein MutS"/>
    <property type="match status" value="1"/>
</dbReference>
<comment type="function">
    <text evidence="8 9">This protein is involved in the repair of mismatches in DNA. It is possible that it carries out the mismatch recognition step. This protein has a weak ATPase activity.</text>
</comment>
<keyword evidence="6 9" id="KW-0238">DNA-binding</keyword>
<dbReference type="Pfam" id="PF05188">
    <property type="entry name" value="MutS_II"/>
    <property type="match status" value="1"/>
</dbReference>
<dbReference type="GO" id="GO:0006298">
    <property type="term" value="P:mismatch repair"/>
    <property type="evidence" value="ECO:0007669"/>
    <property type="project" value="UniProtKB-UniRule"/>
</dbReference>
<dbReference type="InterPro" id="IPR016151">
    <property type="entry name" value="DNA_mismatch_repair_MutS_N"/>
</dbReference>
<gene>
    <name evidence="9" type="primary">mutS</name>
    <name evidence="12" type="ORF">SAMN05421790_101348</name>
</gene>
<dbReference type="InterPro" id="IPR027417">
    <property type="entry name" value="P-loop_NTPase"/>
</dbReference>
<keyword evidence="7 9" id="KW-0234">DNA repair</keyword>
<keyword evidence="4 9" id="KW-0227">DNA damage</keyword>
<reference evidence="13" key="1">
    <citation type="submission" date="2017-01" db="EMBL/GenBank/DDBJ databases">
        <authorList>
            <person name="Varghese N."/>
            <person name="Submissions S."/>
        </authorList>
    </citation>
    <scope>NUCLEOTIDE SEQUENCE [LARGE SCALE GENOMIC DNA]</scope>
    <source>
        <strain evidence="13">DSM 45196</strain>
    </source>
</reference>
<dbReference type="Pfam" id="PF01624">
    <property type="entry name" value="MutS_I"/>
    <property type="match status" value="1"/>
</dbReference>
<dbReference type="GO" id="GO:0005829">
    <property type="term" value="C:cytosol"/>
    <property type="evidence" value="ECO:0007669"/>
    <property type="project" value="TreeGrafter"/>
</dbReference>
<evidence type="ECO:0000259" key="11">
    <source>
        <dbReference type="PROSITE" id="PS00486"/>
    </source>
</evidence>
<evidence type="ECO:0000256" key="7">
    <source>
        <dbReference type="ARBA" id="ARBA00023204"/>
    </source>
</evidence>
<dbReference type="InterPro" id="IPR036187">
    <property type="entry name" value="DNA_mismatch_repair_MutS_sf"/>
</dbReference>
<proteinExistence type="inferred from homology"/>
<dbReference type="InterPro" id="IPR007695">
    <property type="entry name" value="DNA_mismatch_repair_MutS-lik_N"/>
</dbReference>
<dbReference type="InterPro" id="IPR017261">
    <property type="entry name" value="DNA_mismatch_repair_MutS/MSH"/>
</dbReference>
<dbReference type="InterPro" id="IPR045076">
    <property type="entry name" value="MutS"/>
</dbReference>
<feature type="domain" description="DNA mismatch repair proteins mutS family" evidence="11">
    <location>
        <begin position="712"/>
        <end position="728"/>
    </location>
</feature>
<evidence type="ECO:0000256" key="5">
    <source>
        <dbReference type="ARBA" id="ARBA00022840"/>
    </source>
</evidence>
<dbReference type="SMART" id="SM00533">
    <property type="entry name" value="MUTSd"/>
    <property type="match status" value="1"/>
</dbReference>
<dbReference type="Pfam" id="PF00488">
    <property type="entry name" value="MutS_V"/>
    <property type="match status" value="1"/>
</dbReference>
<dbReference type="HAMAP" id="MF_00096">
    <property type="entry name" value="MutS"/>
    <property type="match status" value="1"/>
</dbReference>
<dbReference type="Gene3D" id="3.40.1170.10">
    <property type="entry name" value="DNA repair protein MutS, domain I"/>
    <property type="match status" value="1"/>
</dbReference>
<dbReference type="AlphaFoldDB" id="A0A1N7ITN5"/>
<evidence type="ECO:0000256" key="2">
    <source>
        <dbReference type="ARBA" id="ARBA00021982"/>
    </source>
</evidence>
<dbReference type="SUPFAM" id="SSF53150">
    <property type="entry name" value="DNA repair protein MutS, domain II"/>
    <property type="match status" value="1"/>
</dbReference>
<evidence type="ECO:0000256" key="6">
    <source>
        <dbReference type="ARBA" id="ARBA00023125"/>
    </source>
</evidence>
<dbReference type="PANTHER" id="PTHR11361:SF34">
    <property type="entry name" value="DNA MISMATCH REPAIR PROTEIN MSH1, MITOCHONDRIAL"/>
    <property type="match status" value="1"/>
</dbReference>